<evidence type="ECO:0000313" key="3">
    <source>
        <dbReference type="Proteomes" id="UP001642360"/>
    </source>
</evidence>
<reference evidence="2 3" key="1">
    <citation type="submission" date="2024-02" db="EMBL/GenBank/DDBJ databases">
        <authorList>
            <person name="Vignale AGUSTIN F."/>
            <person name="Sosa J E."/>
            <person name="Modenutti C."/>
        </authorList>
    </citation>
    <scope>NUCLEOTIDE SEQUENCE [LARGE SCALE GENOMIC DNA]</scope>
</reference>
<proteinExistence type="predicted"/>
<evidence type="ECO:0000313" key="2">
    <source>
        <dbReference type="EMBL" id="CAK9179584.1"/>
    </source>
</evidence>
<keyword evidence="3" id="KW-1185">Reference proteome</keyword>
<sequence>CDFPPIRPTPKSLTLIAIATEATGVPPPVSEPTSIALKTPNPVKPPSPNPAKPYPQSVESARGSTNKGTSRPMELQQLPEHRSE</sequence>
<feature type="region of interest" description="Disordered" evidence="1">
    <location>
        <begin position="23"/>
        <end position="84"/>
    </location>
</feature>
<organism evidence="2 3">
    <name type="scientific">Ilex paraguariensis</name>
    <name type="common">yerba mate</name>
    <dbReference type="NCBI Taxonomy" id="185542"/>
    <lineage>
        <taxon>Eukaryota</taxon>
        <taxon>Viridiplantae</taxon>
        <taxon>Streptophyta</taxon>
        <taxon>Embryophyta</taxon>
        <taxon>Tracheophyta</taxon>
        <taxon>Spermatophyta</taxon>
        <taxon>Magnoliopsida</taxon>
        <taxon>eudicotyledons</taxon>
        <taxon>Gunneridae</taxon>
        <taxon>Pentapetalae</taxon>
        <taxon>asterids</taxon>
        <taxon>campanulids</taxon>
        <taxon>Aquifoliales</taxon>
        <taxon>Aquifoliaceae</taxon>
        <taxon>Ilex</taxon>
    </lineage>
</organism>
<dbReference type="EMBL" id="CAUOFW020007547">
    <property type="protein sequence ID" value="CAK9179584.1"/>
    <property type="molecule type" value="Genomic_DNA"/>
</dbReference>
<dbReference type="AlphaFoldDB" id="A0ABC8UCT2"/>
<dbReference type="Proteomes" id="UP001642360">
    <property type="component" value="Unassembled WGS sequence"/>
</dbReference>
<protein>
    <submittedName>
        <fullName evidence="2">Uncharacterized protein</fullName>
    </submittedName>
</protein>
<accession>A0ABC8UCT2</accession>
<feature type="non-terminal residue" evidence="2">
    <location>
        <position position="1"/>
    </location>
</feature>
<name>A0ABC8UCT2_9AQUA</name>
<gene>
    <name evidence="2" type="ORF">ILEXP_LOCUS49523</name>
</gene>
<evidence type="ECO:0000256" key="1">
    <source>
        <dbReference type="SAM" id="MobiDB-lite"/>
    </source>
</evidence>
<feature type="compositionally biased region" description="Pro residues" evidence="1">
    <location>
        <begin position="42"/>
        <end position="53"/>
    </location>
</feature>
<feature type="compositionally biased region" description="Polar residues" evidence="1">
    <location>
        <begin position="57"/>
        <end position="69"/>
    </location>
</feature>
<comment type="caution">
    <text evidence="2">The sequence shown here is derived from an EMBL/GenBank/DDBJ whole genome shotgun (WGS) entry which is preliminary data.</text>
</comment>